<sequence length="594" mass="68610">MEIKEITIDKGQRLSDIMAEIESHTILHKTVCGIGATTLELNCPRHSIIIEPNVPVIKGKELKHPYMFGVYEGVTVKMIEKYLYDNEDGYKKIMTTPESFGKVKSAMRKTGTDMYGNFFLLYDECERLIKDVNYRRSIALPTTDFFRFERKAMVSATPIVPSDPRFEEQGFVMNRIVPTYDYTQDIEIIQTNNAMTMFRSVLKDMDESICIFFSSTDGIESIVERTGIKGNTSIFCSTESMDKLKSHGFTDVYDSIMVENGYAQLNRYNFFTSRFYSAVDIELEYKPVVIMLTELHSAPHTMIDPATDAIQIAGRLRNGVKRLLHITNADKKIEYMSREELEKYLDSSHAAYTNVKGMFIKAEEKGETDQYRQAYKAMDYSRFILPNGQTDYFMRDNAFHDELVKAYYKKISDIRKAYRDTKAFNVSYRYQRIALSDKESRKLRTPISREEANRIMFKLIHGTAKSKGKKYNRLLLDELKSGCELMTEAYNVLGAKKIKDVGFSDTALRQAISEKQTSDKERGQGVIMAVYNEFSENTWYSNRQINGKLRQVFDAYVIRYDGRGIAKKICNYFDAKAKSQKGVRGYQLGVKIYR</sequence>
<evidence type="ECO:0000313" key="1">
    <source>
        <dbReference type="EMBL" id="MBU3852870.1"/>
    </source>
</evidence>
<dbReference type="AlphaFoldDB" id="A0A9E2L6B9"/>
<reference evidence="1" key="1">
    <citation type="journal article" date="2021" name="PeerJ">
        <title>Extensive microbial diversity within the chicken gut microbiome revealed by metagenomics and culture.</title>
        <authorList>
            <person name="Gilroy R."/>
            <person name="Ravi A."/>
            <person name="Getino M."/>
            <person name="Pursley I."/>
            <person name="Horton D.L."/>
            <person name="Alikhan N.F."/>
            <person name="Baker D."/>
            <person name="Gharbi K."/>
            <person name="Hall N."/>
            <person name="Watson M."/>
            <person name="Adriaenssens E.M."/>
            <person name="Foster-Nyarko E."/>
            <person name="Jarju S."/>
            <person name="Secka A."/>
            <person name="Antonio M."/>
            <person name="Oren A."/>
            <person name="Chaudhuri R.R."/>
            <person name="La Ragione R."/>
            <person name="Hildebrand F."/>
            <person name="Pallen M.J."/>
        </authorList>
    </citation>
    <scope>NUCLEOTIDE SEQUENCE</scope>
    <source>
        <strain evidence="1">G3-2149</strain>
    </source>
</reference>
<proteinExistence type="predicted"/>
<comment type="caution">
    <text evidence="1">The sequence shown here is derived from an EMBL/GenBank/DDBJ whole genome shotgun (WGS) entry which is preliminary data.</text>
</comment>
<evidence type="ECO:0000313" key="2">
    <source>
        <dbReference type="Proteomes" id="UP000823865"/>
    </source>
</evidence>
<accession>A0A9E2L6B9</accession>
<reference evidence="1" key="2">
    <citation type="submission" date="2021-04" db="EMBL/GenBank/DDBJ databases">
        <authorList>
            <person name="Gilroy R."/>
        </authorList>
    </citation>
    <scope>NUCLEOTIDE SEQUENCE</scope>
    <source>
        <strain evidence="1">G3-2149</strain>
    </source>
</reference>
<dbReference type="EMBL" id="JAHLFU010000062">
    <property type="protein sequence ID" value="MBU3852870.1"/>
    <property type="molecule type" value="Genomic_DNA"/>
</dbReference>
<name>A0A9E2L6B9_9BACT</name>
<organism evidence="1 2">
    <name type="scientific">Candidatus Paraprevotella stercoravium</name>
    <dbReference type="NCBI Taxonomy" id="2838725"/>
    <lineage>
        <taxon>Bacteria</taxon>
        <taxon>Pseudomonadati</taxon>
        <taxon>Bacteroidota</taxon>
        <taxon>Bacteroidia</taxon>
        <taxon>Bacteroidales</taxon>
        <taxon>Prevotellaceae</taxon>
        <taxon>Paraprevotella</taxon>
    </lineage>
</organism>
<gene>
    <name evidence="1" type="ORF">H9789_03410</name>
</gene>
<protein>
    <submittedName>
        <fullName evidence="1">Uncharacterized protein</fullName>
    </submittedName>
</protein>
<dbReference type="Proteomes" id="UP000823865">
    <property type="component" value="Unassembled WGS sequence"/>
</dbReference>